<dbReference type="PANTHER" id="PTHR11751:SF469">
    <property type="entry name" value="ALANINE TRANSAMINASE"/>
    <property type="match status" value="1"/>
</dbReference>
<dbReference type="InterPro" id="IPR015422">
    <property type="entry name" value="PyrdxlP-dep_Trfase_small"/>
</dbReference>
<dbReference type="PANTHER" id="PTHR11751">
    <property type="entry name" value="ALANINE AMINOTRANSFERASE"/>
    <property type="match status" value="1"/>
</dbReference>
<feature type="domain" description="Aminotransferase class I/classII large" evidence="10">
    <location>
        <begin position="107"/>
        <end position="492"/>
    </location>
</feature>
<evidence type="ECO:0000256" key="1">
    <source>
        <dbReference type="ARBA" id="ARBA00001933"/>
    </source>
</evidence>
<evidence type="ECO:0000256" key="4">
    <source>
        <dbReference type="ARBA" id="ARBA00022679"/>
    </source>
</evidence>
<dbReference type="Pfam" id="PF00155">
    <property type="entry name" value="Aminotran_1_2"/>
    <property type="match status" value="1"/>
</dbReference>
<evidence type="ECO:0000256" key="6">
    <source>
        <dbReference type="ARBA" id="ARBA00025708"/>
    </source>
</evidence>
<evidence type="ECO:0000313" key="12">
    <source>
        <dbReference type="Proteomes" id="UP001152622"/>
    </source>
</evidence>
<dbReference type="InterPro" id="IPR015424">
    <property type="entry name" value="PyrdxlP-dep_Trfase"/>
</dbReference>
<keyword evidence="3" id="KW-0032">Aminotransferase</keyword>
<dbReference type="AlphaFoldDB" id="A0A9Q1FVZ6"/>
<keyword evidence="12" id="KW-1185">Reference proteome</keyword>
<dbReference type="Proteomes" id="UP001152622">
    <property type="component" value="Chromosome 3"/>
</dbReference>
<dbReference type="FunFam" id="3.40.640.10:FF:000129">
    <property type="entry name" value="Alanine aminotransferase 2"/>
    <property type="match status" value="1"/>
</dbReference>
<dbReference type="CDD" id="cd00609">
    <property type="entry name" value="AAT_like"/>
    <property type="match status" value="1"/>
</dbReference>
<evidence type="ECO:0000256" key="7">
    <source>
        <dbReference type="ARBA" id="ARBA00025785"/>
    </source>
</evidence>
<dbReference type="Gene3D" id="3.90.1150.10">
    <property type="entry name" value="Aspartate Aminotransferase, domain 1"/>
    <property type="match status" value="1"/>
</dbReference>
<comment type="pathway">
    <text evidence="6">Amino-acid degradation; L-alanine degradation via transaminase pathway; pyruvate from L-alanine: step 1/1.</text>
</comment>
<dbReference type="GO" id="GO:0030170">
    <property type="term" value="F:pyridoxal phosphate binding"/>
    <property type="evidence" value="ECO:0007669"/>
    <property type="project" value="InterPro"/>
</dbReference>
<dbReference type="InterPro" id="IPR015421">
    <property type="entry name" value="PyrdxlP-dep_Trfase_major"/>
</dbReference>
<dbReference type="Gene3D" id="3.40.640.10">
    <property type="entry name" value="Type I PLP-dependent aspartate aminotransferase-like (Major domain)"/>
    <property type="match status" value="1"/>
</dbReference>
<dbReference type="InterPro" id="IPR045088">
    <property type="entry name" value="ALAT1/2-like"/>
</dbReference>
<dbReference type="Gene3D" id="1.10.287.1970">
    <property type="match status" value="1"/>
</dbReference>
<gene>
    <name evidence="11" type="ORF">SKAU_G00089020</name>
</gene>
<evidence type="ECO:0000256" key="9">
    <source>
        <dbReference type="ARBA" id="ARBA00047412"/>
    </source>
</evidence>
<protein>
    <recommendedName>
        <fullName evidence="8">alanine transaminase</fullName>
        <ecNumber evidence="8">2.6.1.2</ecNumber>
    </recommendedName>
</protein>
<dbReference type="OrthoDB" id="1732682at2759"/>
<organism evidence="11 12">
    <name type="scientific">Synaphobranchus kaupii</name>
    <name type="common">Kaup's arrowtooth eel</name>
    <dbReference type="NCBI Taxonomy" id="118154"/>
    <lineage>
        <taxon>Eukaryota</taxon>
        <taxon>Metazoa</taxon>
        <taxon>Chordata</taxon>
        <taxon>Craniata</taxon>
        <taxon>Vertebrata</taxon>
        <taxon>Euteleostomi</taxon>
        <taxon>Actinopterygii</taxon>
        <taxon>Neopterygii</taxon>
        <taxon>Teleostei</taxon>
        <taxon>Anguilliformes</taxon>
        <taxon>Synaphobranchidae</taxon>
        <taxon>Synaphobranchus</taxon>
    </lineage>
</organism>
<evidence type="ECO:0000256" key="2">
    <source>
        <dbReference type="ARBA" id="ARBA00011738"/>
    </source>
</evidence>
<sequence length="504" mass="55291">MGDEGISSPGKRTVGTAFWERGTDDVSPGREVNPRVKDIQVSRREALLGQAAQIRHGLRQGSNKPYKELIDICWGDAHSAGMKPISFVRQVLAACIHPELLLHGDRLPADARHRAQRLLGECNGGSVGSYTATSGLPHVKRSVAEFITRRDGGVRSLPENILICLGSQRALMLVLNLLAQGEGVSQTGVLTPVPTCNTVSMALAEAGVVTVPYQLCEEQRWALQTDELRRVLQVARGHCDPRVLYVANPGNPTGHVQSRESIEEVIRLAAEERLFLLVNEVDQDSVHAEGCEFVSYRKVLFEMGPPFSDMVELVSFHSITRGFMGEGGMRAGYMEILNMDPAVKSWLVDVLMCTDNETPVLGQIALDIMADPPRPGDSSHATYTEEVRSRRETLIGNVGRVQKVLDALPGVSCQPVMGGNYVFPRLHLPIAAVDQAKSVGVEADLLYCKLLLEEEGLCVGPGCEFGQREGTHHIRLHVMVPTEALDDALGRLKRFHLRFMRAFS</sequence>
<dbReference type="GO" id="GO:0004021">
    <property type="term" value="F:L-alanine:2-oxoglutarate aminotransferase activity"/>
    <property type="evidence" value="ECO:0007669"/>
    <property type="project" value="UniProtKB-EC"/>
</dbReference>
<comment type="catalytic activity">
    <reaction evidence="9">
        <text>L-alanine + 2-oxoglutarate = pyruvate + L-glutamate</text>
        <dbReference type="Rhea" id="RHEA:19453"/>
        <dbReference type="ChEBI" id="CHEBI:15361"/>
        <dbReference type="ChEBI" id="CHEBI:16810"/>
        <dbReference type="ChEBI" id="CHEBI:29985"/>
        <dbReference type="ChEBI" id="CHEBI:57972"/>
        <dbReference type="EC" id="2.6.1.2"/>
    </reaction>
</comment>
<comment type="caution">
    <text evidence="11">The sequence shown here is derived from an EMBL/GenBank/DDBJ whole genome shotgun (WGS) entry which is preliminary data.</text>
</comment>
<evidence type="ECO:0000256" key="8">
    <source>
        <dbReference type="ARBA" id="ARBA00026106"/>
    </source>
</evidence>
<evidence type="ECO:0000259" key="10">
    <source>
        <dbReference type="Pfam" id="PF00155"/>
    </source>
</evidence>
<reference evidence="11" key="1">
    <citation type="journal article" date="2023" name="Science">
        <title>Genome structures resolve the early diversification of teleost fishes.</title>
        <authorList>
            <person name="Parey E."/>
            <person name="Louis A."/>
            <person name="Montfort J."/>
            <person name="Bouchez O."/>
            <person name="Roques C."/>
            <person name="Iampietro C."/>
            <person name="Lluch J."/>
            <person name="Castinel A."/>
            <person name="Donnadieu C."/>
            <person name="Desvignes T."/>
            <person name="Floi Bucao C."/>
            <person name="Jouanno E."/>
            <person name="Wen M."/>
            <person name="Mejri S."/>
            <person name="Dirks R."/>
            <person name="Jansen H."/>
            <person name="Henkel C."/>
            <person name="Chen W.J."/>
            <person name="Zahm M."/>
            <person name="Cabau C."/>
            <person name="Klopp C."/>
            <person name="Thompson A.W."/>
            <person name="Robinson-Rechavi M."/>
            <person name="Braasch I."/>
            <person name="Lecointre G."/>
            <person name="Bobe J."/>
            <person name="Postlethwait J.H."/>
            <person name="Berthelot C."/>
            <person name="Roest Crollius H."/>
            <person name="Guiguen Y."/>
        </authorList>
    </citation>
    <scope>NUCLEOTIDE SEQUENCE</scope>
    <source>
        <strain evidence="11">WJC10195</strain>
    </source>
</reference>
<comment type="cofactor">
    <cofactor evidence="1">
        <name>pyridoxal 5'-phosphate</name>
        <dbReference type="ChEBI" id="CHEBI:597326"/>
    </cofactor>
</comment>
<evidence type="ECO:0000313" key="11">
    <source>
        <dbReference type="EMBL" id="KAJ8368874.1"/>
    </source>
</evidence>
<dbReference type="SUPFAM" id="SSF53383">
    <property type="entry name" value="PLP-dependent transferases"/>
    <property type="match status" value="1"/>
</dbReference>
<accession>A0A9Q1FVZ6</accession>
<dbReference type="EC" id="2.6.1.2" evidence="8"/>
<dbReference type="InterPro" id="IPR004839">
    <property type="entry name" value="Aminotransferase_I/II_large"/>
</dbReference>
<evidence type="ECO:0000256" key="5">
    <source>
        <dbReference type="ARBA" id="ARBA00022898"/>
    </source>
</evidence>
<comment type="similarity">
    <text evidence="7">Belongs to the class-I pyridoxal-phosphate-dependent aminotransferase family. Alanine aminotransferase subfamily.</text>
</comment>
<comment type="subunit">
    <text evidence="2">Homodimer.</text>
</comment>
<dbReference type="EMBL" id="JAINUF010000003">
    <property type="protein sequence ID" value="KAJ8368874.1"/>
    <property type="molecule type" value="Genomic_DNA"/>
</dbReference>
<evidence type="ECO:0000256" key="3">
    <source>
        <dbReference type="ARBA" id="ARBA00022576"/>
    </source>
</evidence>
<keyword evidence="4" id="KW-0808">Transferase</keyword>
<proteinExistence type="inferred from homology"/>
<name>A0A9Q1FVZ6_SYNKA</name>
<keyword evidence="5" id="KW-0663">Pyridoxal phosphate</keyword>